<dbReference type="GO" id="GO:0043130">
    <property type="term" value="F:ubiquitin binding"/>
    <property type="evidence" value="ECO:0007669"/>
    <property type="project" value="TreeGrafter"/>
</dbReference>
<evidence type="ECO:0000259" key="1">
    <source>
        <dbReference type="PROSITE" id="PS50053"/>
    </source>
</evidence>
<name>A0A6P6FQ00_ZIZJJ</name>
<evidence type="ECO:0000313" key="2">
    <source>
        <dbReference type="Proteomes" id="UP001652623"/>
    </source>
</evidence>
<reference evidence="2" key="1">
    <citation type="submission" date="2025-05" db="UniProtKB">
        <authorList>
            <consortium name="RefSeq"/>
        </authorList>
    </citation>
    <scope>NUCLEOTIDE SEQUENCE [LARGE SCALE GENOMIC DNA]</scope>
</reference>
<dbReference type="PROSITE" id="PS50053">
    <property type="entry name" value="UBIQUITIN_2"/>
    <property type="match status" value="2"/>
</dbReference>
<dbReference type="PANTHER" id="PTHR10621">
    <property type="entry name" value="UV EXCISION REPAIR PROTEIN RAD23"/>
    <property type="match status" value="1"/>
</dbReference>
<dbReference type="GeneID" id="107419368"/>
<protein>
    <submittedName>
        <fullName evidence="3">Uncharacterized protein LOC107419368</fullName>
    </submittedName>
</protein>
<dbReference type="SUPFAM" id="SSF54236">
    <property type="entry name" value="Ubiquitin-like"/>
    <property type="match status" value="2"/>
</dbReference>
<dbReference type="CDD" id="cd17039">
    <property type="entry name" value="Ubl_ubiquitin_like"/>
    <property type="match status" value="2"/>
</dbReference>
<dbReference type="GO" id="GO:0005829">
    <property type="term" value="C:cytosol"/>
    <property type="evidence" value="ECO:0007669"/>
    <property type="project" value="TreeGrafter"/>
</dbReference>
<proteinExistence type="predicted"/>
<dbReference type="GO" id="GO:0070628">
    <property type="term" value="F:proteasome binding"/>
    <property type="evidence" value="ECO:0007669"/>
    <property type="project" value="TreeGrafter"/>
</dbReference>
<accession>A0A6P6FQ00</accession>
<dbReference type="InterPro" id="IPR029071">
    <property type="entry name" value="Ubiquitin-like_domsf"/>
</dbReference>
<dbReference type="SMART" id="SM00213">
    <property type="entry name" value="UBQ"/>
    <property type="match status" value="2"/>
</dbReference>
<dbReference type="KEGG" id="zju:107419368"/>
<dbReference type="RefSeq" id="XP_024924197.3">
    <property type="nucleotide sequence ID" value="XM_025068429.3"/>
</dbReference>
<dbReference type="Pfam" id="PF00240">
    <property type="entry name" value="ubiquitin"/>
    <property type="match status" value="1"/>
</dbReference>
<keyword evidence="2" id="KW-1185">Reference proteome</keyword>
<dbReference type="PANTHER" id="PTHR10621:SF0">
    <property type="entry name" value="UV EXCISION REPAIR PROTEIN RAD23"/>
    <property type="match status" value="1"/>
</dbReference>
<dbReference type="GO" id="GO:0031593">
    <property type="term" value="F:polyubiquitin modification-dependent protein binding"/>
    <property type="evidence" value="ECO:0007669"/>
    <property type="project" value="TreeGrafter"/>
</dbReference>
<reference evidence="3" key="2">
    <citation type="submission" date="2025-08" db="UniProtKB">
        <authorList>
            <consortium name="RefSeq"/>
        </authorList>
    </citation>
    <scope>IDENTIFICATION</scope>
    <source>
        <tissue evidence="3">Seedling</tissue>
    </source>
</reference>
<dbReference type="GO" id="GO:0043161">
    <property type="term" value="P:proteasome-mediated ubiquitin-dependent protein catabolic process"/>
    <property type="evidence" value="ECO:0007669"/>
    <property type="project" value="TreeGrafter"/>
</dbReference>
<evidence type="ECO:0000313" key="3">
    <source>
        <dbReference type="RefSeq" id="XP_024924197.3"/>
    </source>
</evidence>
<gene>
    <name evidence="3" type="primary">LOC107419368</name>
</gene>
<sequence length="158" mass="18456">MDPPSPEEPEMIEVNIEWIGAPCSYQIRADAKVRQLKQKIKDEFIIGLPIRKQDLEYNGEWLEDDRTLEDYEIPSEATINLVRKIDLFVFKHGVDVDHTLLVNETITVAKLKEIIREYFGEPNITRLYDDLNNTFLDDNLSLSDYGITERSEVTYFVD</sequence>
<dbReference type="GO" id="GO:0005654">
    <property type="term" value="C:nucleoplasm"/>
    <property type="evidence" value="ECO:0007669"/>
    <property type="project" value="TreeGrafter"/>
</dbReference>
<dbReference type="AlphaFoldDB" id="A0A6P6FQ00"/>
<organism evidence="2 3">
    <name type="scientific">Ziziphus jujuba</name>
    <name type="common">Chinese jujube</name>
    <name type="synonym">Ziziphus sativa</name>
    <dbReference type="NCBI Taxonomy" id="326968"/>
    <lineage>
        <taxon>Eukaryota</taxon>
        <taxon>Viridiplantae</taxon>
        <taxon>Streptophyta</taxon>
        <taxon>Embryophyta</taxon>
        <taxon>Tracheophyta</taxon>
        <taxon>Spermatophyta</taxon>
        <taxon>Magnoliopsida</taxon>
        <taxon>eudicotyledons</taxon>
        <taxon>Gunneridae</taxon>
        <taxon>Pentapetalae</taxon>
        <taxon>rosids</taxon>
        <taxon>fabids</taxon>
        <taxon>Rosales</taxon>
        <taxon>Rhamnaceae</taxon>
        <taxon>Paliureae</taxon>
        <taxon>Ziziphus</taxon>
    </lineage>
</organism>
<dbReference type="Proteomes" id="UP001652623">
    <property type="component" value="Chromosome 1"/>
</dbReference>
<dbReference type="Gene3D" id="3.10.20.90">
    <property type="entry name" value="Phosphatidylinositol 3-kinase Catalytic Subunit, Chain A, domain 1"/>
    <property type="match status" value="2"/>
</dbReference>
<dbReference type="InParanoid" id="A0A6P6FQ00"/>
<feature type="domain" description="Ubiquitin-like" evidence="1">
    <location>
        <begin position="12"/>
        <end position="84"/>
    </location>
</feature>
<feature type="domain" description="Ubiquitin-like" evidence="1">
    <location>
        <begin position="85"/>
        <end position="158"/>
    </location>
</feature>
<dbReference type="InterPro" id="IPR000626">
    <property type="entry name" value="Ubiquitin-like_dom"/>
</dbReference>